<dbReference type="NCBIfam" id="TIGR03749">
    <property type="entry name" value="conj_TIGR03749"/>
    <property type="match status" value="1"/>
</dbReference>
<accession>A0A084EZ97</accession>
<dbReference type="Proteomes" id="UP000662736">
    <property type="component" value="Chromosome"/>
</dbReference>
<feature type="signal peptide" evidence="1">
    <location>
        <begin position="1"/>
        <end position="20"/>
    </location>
</feature>
<sequence>MTINKSTLLLTTLLSLPAQSEILMQWNRVPLPIDLNVNQERIVFVDKNVQVGLPSELDGKLRVQSTGGAVYLKANETFDLNRIQLRDMETGQIVLLDVRSKANTGKLESVRIIFDESVSNNKTGIAQTDISDPDVSMENPVKSQLPPPAALTRYAAQSLYAPLRTVEPLPGVRRIAAKLPKSLPTLMPNLSILATPLDSWGLDGYVVTAVRLKNLAPYQVNLDPRYLQGYFYSATFQHNWLGKKGTPEDTTVVYLVTEGAPNQAFVPNVIVKKTSSTSTKTK</sequence>
<dbReference type="EMBL" id="CP121769">
    <property type="protein sequence ID" value="WGE10954.1"/>
    <property type="molecule type" value="Genomic_DNA"/>
</dbReference>
<dbReference type="AlphaFoldDB" id="A0A084EZ97"/>
<evidence type="ECO:0000313" key="5">
    <source>
        <dbReference type="Proteomes" id="UP000509790"/>
    </source>
</evidence>
<dbReference type="EMBL" id="CP041334">
    <property type="protein sequence ID" value="QKY72747.1"/>
    <property type="molecule type" value="Genomic_DNA"/>
</dbReference>
<gene>
    <name evidence="2" type="ORF">FLK62_05435</name>
    <name evidence="3" type="ORF">J1G54_07360</name>
    <name evidence="4" type="ORF">QBL01_05105</name>
</gene>
<proteinExistence type="predicted"/>
<dbReference type="InterPro" id="IPR021844">
    <property type="entry name" value="Integr_conj_element_PFL4704"/>
</dbReference>
<dbReference type="OrthoDB" id="7064293at2"/>
<feature type="chain" id="PRO_5042676972" evidence="1">
    <location>
        <begin position="21"/>
        <end position="282"/>
    </location>
</feature>
<evidence type="ECO:0000256" key="1">
    <source>
        <dbReference type="SAM" id="SignalP"/>
    </source>
</evidence>
<name>A0A084EZ97_GLAPU</name>
<evidence type="ECO:0000313" key="3">
    <source>
        <dbReference type="EMBL" id="QSX16204.1"/>
    </source>
</evidence>
<dbReference type="EMBL" id="CP071491">
    <property type="protein sequence ID" value="QSX16204.1"/>
    <property type="molecule type" value="Genomic_DNA"/>
</dbReference>
<dbReference type="Pfam" id="PF11920">
    <property type="entry name" value="DUF3438"/>
    <property type="match status" value="1"/>
</dbReference>
<keyword evidence="1" id="KW-0732">Signal</keyword>
<organism evidence="2 5">
    <name type="scientific">Glaesserella parasuis</name>
    <name type="common">Haemophilus parasuis</name>
    <dbReference type="NCBI Taxonomy" id="738"/>
    <lineage>
        <taxon>Bacteria</taxon>
        <taxon>Pseudomonadati</taxon>
        <taxon>Pseudomonadota</taxon>
        <taxon>Gammaproteobacteria</taxon>
        <taxon>Pasteurellales</taxon>
        <taxon>Pasteurellaceae</taxon>
        <taxon>Glaesserella</taxon>
    </lineage>
</organism>
<reference evidence="3" key="2">
    <citation type="submission" date="2021-03" db="EMBL/GenBank/DDBJ databases">
        <title>Characterization of a novel Integrative Conjugative Element in Glaesserella parasuis.</title>
        <authorList>
            <person name="Hu G."/>
            <person name="Sun H."/>
        </authorList>
    </citation>
    <scope>NUCLEOTIDE SEQUENCE</scope>
    <source>
        <strain evidence="3">GHP1807</strain>
    </source>
</reference>
<reference evidence="2 5" key="1">
    <citation type="submission" date="2019-06" db="EMBL/GenBank/DDBJ databases">
        <title>Complete genome sequence of Haemophilus parasuis HPS412.</title>
        <authorList>
            <person name="Yang S."/>
            <person name="Huang C."/>
        </authorList>
    </citation>
    <scope>NUCLEOTIDE SEQUENCE [LARGE SCALE GENOMIC DNA]</scope>
    <source>
        <strain evidence="2 5">HPS412</strain>
    </source>
</reference>
<evidence type="ECO:0000313" key="2">
    <source>
        <dbReference type="EMBL" id="QKY72747.1"/>
    </source>
</evidence>
<protein>
    <submittedName>
        <fullName evidence="2">TIGR03749 family integrating conjugative element protein</fullName>
    </submittedName>
</protein>
<dbReference type="Proteomes" id="UP001222296">
    <property type="component" value="Chromosome"/>
</dbReference>
<reference evidence="4" key="3">
    <citation type="submission" date="2023-04" db="EMBL/GenBank/DDBJ databases">
        <title>Molecular characterization of the Integrative and Conjugative elements harboring multidrug-resistance gene from Glaesserella (Haemophilus) parasuis.</title>
        <authorList>
            <person name="Che Y."/>
            <person name="Zhou L."/>
        </authorList>
    </citation>
    <scope>NUCLEOTIDE SEQUENCE</scope>
    <source>
        <strain evidence="4">Z44</strain>
    </source>
</reference>
<dbReference type="Proteomes" id="UP000509790">
    <property type="component" value="Chromosome"/>
</dbReference>
<evidence type="ECO:0000313" key="4">
    <source>
        <dbReference type="EMBL" id="WGE10954.1"/>
    </source>
</evidence>